<dbReference type="RefSeq" id="XP_070889715.1">
    <property type="nucleotide sequence ID" value="XM_071026192.1"/>
</dbReference>
<dbReference type="InterPro" id="IPR008952">
    <property type="entry name" value="Tetraspanin_EC2_sf"/>
</dbReference>
<accession>A0ABR4M1P8</accession>
<evidence type="ECO:0000313" key="3">
    <source>
        <dbReference type="EMBL" id="KAL2870736.1"/>
    </source>
</evidence>
<feature type="transmembrane region" description="Helical" evidence="2">
    <location>
        <begin position="181"/>
        <end position="199"/>
    </location>
</feature>
<dbReference type="EMBL" id="JBFXLQ010000005">
    <property type="protein sequence ID" value="KAL2870736.1"/>
    <property type="molecule type" value="Genomic_DNA"/>
</dbReference>
<feature type="compositionally biased region" description="Acidic residues" evidence="1">
    <location>
        <begin position="228"/>
        <end position="237"/>
    </location>
</feature>
<reference evidence="3 4" key="1">
    <citation type="submission" date="2024-07" db="EMBL/GenBank/DDBJ databases">
        <title>Section-level genome sequencing and comparative genomics of Aspergillus sections Usti and Cavernicolus.</title>
        <authorList>
            <consortium name="Lawrence Berkeley National Laboratory"/>
            <person name="Nybo J.L."/>
            <person name="Vesth T.C."/>
            <person name="Theobald S."/>
            <person name="Frisvad J.C."/>
            <person name="Larsen T.O."/>
            <person name="Kjaerboelling I."/>
            <person name="Rothschild-Mancinelli K."/>
            <person name="Lyhne E.K."/>
            <person name="Kogle M.E."/>
            <person name="Barry K."/>
            <person name="Clum A."/>
            <person name="Na H."/>
            <person name="Ledsgaard L."/>
            <person name="Lin J."/>
            <person name="Lipzen A."/>
            <person name="Kuo A."/>
            <person name="Riley R."/>
            <person name="Mondo S."/>
            <person name="Labutti K."/>
            <person name="Haridas S."/>
            <person name="Pangalinan J."/>
            <person name="Salamov A.A."/>
            <person name="Simmons B.A."/>
            <person name="Magnuson J.K."/>
            <person name="Chen J."/>
            <person name="Drula E."/>
            <person name="Henrissat B."/>
            <person name="Wiebenga A."/>
            <person name="Lubbers R.J."/>
            <person name="Gomes A.C."/>
            <person name="Macurrencykelacurrency M.R."/>
            <person name="Stajich J."/>
            <person name="Grigoriev I.V."/>
            <person name="Mortensen U.H."/>
            <person name="De Vries R.P."/>
            <person name="Baker S.E."/>
            <person name="Andersen M.R."/>
        </authorList>
    </citation>
    <scope>NUCLEOTIDE SEQUENCE [LARGE SCALE GENOMIC DNA]</scope>
    <source>
        <strain evidence="3 4">CBS 449.75</strain>
    </source>
</reference>
<feature type="transmembrane region" description="Helical" evidence="2">
    <location>
        <begin position="42"/>
        <end position="61"/>
    </location>
</feature>
<keyword evidence="2" id="KW-0472">Membrane</keyword>
<proteinExistence type="predicted"/>
<evidence type="ECO:0008006" key="5">
    <source>
        <dbReference type="Google" id="ProtNLM"/>
    </source>
</evidence>
<keyword evidence="2" id="KW-1133">Transmembrane helix</keyword>
<comment type="caution">
    <text evidence="3">The sequence shown here is derived from an EMBL/GenBank/DDBJ whole genome shotgun (WGS) entry which is preliminary data.</text>
</comment>
<organism evidence="3 4">
    <name type="scientific">Aspergillus lucknowensis</name>
    <dbReference type="NCBI Taxonomy" id="176173"/>
    <lineage>
        <taxon>Eukaryota</taxon>
        <taxon>Fungi</taxon>
        <taxon>Dikarya</taxon>
        <taxon>Ascomycota</taxon>
        <taxon>Pezizomycotina</taxon>
        <taxon>Eurotiomycetes</taxon>
        <taxon>Eurotiomycetidae</taxon>
        <taxon>Eurotiales</taxon>
        <taxon>Aspergillaceae</taxon>
        <taxon>Aspergillus</taxon>
        <taxon>Aspergillus subgen. Nidulantes</taxon>
    </lineage>
</organism>
<feature type="transmembrane region" description="Helical" evidence="2">
    <location>
        <begin position="82"/>
        <end position="103"/>
    </location>
</feature>
<gene>
    <name evidence="3" type="ORF">BJX67DRAFT_246288</name>
</gene>
<dbReference type="SUPFAM" id="SSF48652">
    <property type="entry name" value="Tetraspanin"/>
    <property type="match status" value="1"/>
</dbReference>
<dbReference type="Proteomes" id="UP001610432">
    <property type="component" value="Unassembled WGS sequence"/>
</dbReference>
<evidence type="ECO:0000256" key="2">
    <source>
        <dbReference type="SAM" id="Phobius"/>
    </source>
</evidence>
<feature type="region of interest" description="Disordered" evidence="1">
    <location>
        <begin position="217"/>
        <end position="258"/>
    </location>
</feature>
<protein>
    <recommendedName>
        <fullName evidence="5">Tetraspanin Tsp3</fullName>
    </recommendedName>
</protein>
<evidence type="ECO:0000256" key="1">
    <source>
        <dbReference type="SAM" id="MobiDB-lite"/>
    </source>
</evidence>
<dbReference type="GeneID" id="98141264"/>
<sequence length="258" mass="28924">MPIKCDASSAITSLLLLASVISVALGAFSWARTTTLFLPLPAWIPALATLVPPITIVALASSRILYGPLFDSSTHQIQHLELLNYAHTIVLSVTATVALAYLYPDPVLSCYLDQQWQTFYRKKNSHAIRVIQDTFRCCGLRSTHDRAWPFKDRNHGDNACELQLGYRRSCLSPWREVQMETSWMVVAAVMFVLVVKITFEQLSGRRTSWMNTRVLQSGRETPRISGPELEEGDGDEAGGERTLLPRSRPGNENMWDTA</sequence>
<keyword evidence="2" id="KW-0812">Transmembrane</keyword>
<evidence type="ECO:0000313" key="4">
    <source>
        <dbReference type="Proteomes" id="UP001610432"/>
    </source>
</evidence>
<keyword evidence="4" id="KW-1185">Reference proteome</keyword>
<name>A0ABR4M1P8_9EURO</name>